<protein>
    <recommendedName>
        <fullName evidence="6">Fe2OG dioxygenase domain-containing protein</fullName>
    </recommendedName>
</protein>
<evidence type="ECO:0000259" key="6">
    <source>
        <dbReference type="PROSITE" id="PS51471"/>
    </source>
</evidence>
<evidence type="ECO:0000313" key="7">
    <source>
        <dbReference type="EMBL" id="KAF9693959.1"/>
    </source>
</evidence>
<comment type="similarity">
    <text evidence="1 5">Belongs to the iron/ascorbate-dependent oxidoreductase family.</text>
</comment>
<evidence type="ECO:0000313" key="8">
    <source>
        <dbReference type="Proteomes" id="UP000651452"/>
    </source>
</evidence>
<dbReference type="GO" id="GO:0044283">
    <property type="term" value="P:small molecule biosynthetic process"/>
    <property type="evidence" value="ECO:0007669"/>
    <property type="project" value="UniProtKB-ARBA"/>
</dbReference>
<dbReference type="SUPFAM" id="SSF51197">
    <property type="entry name" value="Clavaminate synthase-like"/>
    <property type="match status" value="1"/>
</dbReference>
<dbReference type="Pfam" id="PF03171">
    <property type="entry name" value="2OG-FeII_Oxy"/>
    <property type="match status" value="1"/>
</dbReference>
<dbReference type="EMBL" id="RZGK01000014">
    <property type="protein sequence ID" value="KAF9693959.1"/>
    <property type="molecule type" value="Genomic_DNA"/>
</dbReference>
<reference evidence="7" key="1">
    <citation type="submission" date="2018-12" db="EMBL/GenBank/DDBJ databases">
        <authorList>
            <person name="Syme R.A."/>
            <person name="Farfan-Caceres L."/>
            <person name="Lichtenzveig J."/>
        </authorList>
    </citation>
    <scope>NUCLEOTIDE SEQUENCE</scope>
    <source>
        <strain evidence="7">Al4</strain>
    </source>
</reference>
<dbReference type="PANTHER" id="PTHR10209">
    <property type="entry name" value="OXIDOREDUCTASE, 2OG-FE II OXYGENASE FAMILY PROTEIN"/>
    <property type="match status" value="1"/>
</dbReference>
<evidence type="ECO:0000256" key="2">
    <source>
        <dbReference type="ARBA" id="ARBA00022723"/>
    </source>
</evidence>
<dbReference type="PRINTS" id="PR00682">
    <property type="entry name" value="IPNSYNTHASE"/>
</dbReference>
<proteinExistence type="inferred from homology"/>
<dbReference type="OrthoDB" id="288590at2759"/>
<dbReference type="PANTHER" id="PTHR10209:SF881">
    <property type="entry name" value="FI07970P-RELATED"/>
    <property type="match status" value="1"/>
</dbReference>
<evidence type="ECO:0000256" key="5">
    <source>
        <dbReference type="RuleBase" id="RU003682"/>
    </source>
</evidence>
<sequence length="362" mass="41137">MNARAFQEAYTTIELLTPNGPEFRRVSTAPARQPRNEEIPLIDLGSINDDREVRKSIAEQVRKAAENTGFFYIYNHGIQDSLIQDALAQAKAFFEQRLEDKAKLLPEHTGPGVGYRGVSSTQINRTESRDRKETFAIQYDTRYDPTHNSSSDTITADEETVKNHDLIWKHTQRLQGFQATTVSFWQERLQLAQKLVRIFALALNLPEDYFDAITTHPGADALYIHYPPSPPRSPDDTIDVGIGSHTDIQLFTLLWQDNSGGLQVLSSTEEWLDARPIEGTLVVNVGDFLQRLSNDRFRSTVHRVYNTTEQSRYSMPFFFGFNANAVCEVVPTCVDDERPAKYAPISCGEWRQQRFALASKLS</sequence>
<gene>
    <name evidence="7" type="ORF">EKO04_007884</name>
</gene>
<dbReference type="InterPro" id="IPR026992">
    <property type="entry name" value="DIOX_N"/>
</dbReference>
<dbReference type="GO" id="GO:0016491">
    <property type="term" value="F:oxidoreductase activity"/>
    <property type="evidence" value="ECO:0007669"/>
    <property type="project" value="UniProtKB-KW"/>
</dbReference>
<dbReference type="Gene3D" id="2.60.120.330">
    <property type="entry name" value="B-lactam Antibiotic, Isopenicillin N Synthase, Chain"/>
    <property type="match status" value="1"/>
</dbReference>
<dbReference type="InterPro" id="IPR044861">
    <property type="entry name" value="IPNS-like_FE2OG_OXY"/>
</dbReference>
<organism evidence="7 8">
    <name type="scientific">Ascochyta lentis</name>
    <dbReference type="NCBI Taxonomy" id="205686"/>
    <lineage>
        <taxon>Eukaryota</taxon>
        <taxon>Fungi</taxon>
        <taxon>Dikarya</taxon>
        <taxon>Ascomycota</taxon>
        <taxon>Pezizomycotina</taxon>
        <taxon>Dothideomycetes</taxon>
        <taxon>Pleosporomycetidae</taxon>
        <taxon>Pleosporales</taxon>
        <taxon>Pleosporineae</taxon>
        <taxon>Didymellaceae</taxon>
        <taxon>Ascochyta</taxon>
    </lineage>
</organism>
<dbReference type="InterPro" id="IPR027443">
    <property type="entry name" value="IPNS-like_sf"/>
</dbReference>
<evidence type="ECO:0000256" key="1">
    <source>
        <dbReference type="ARBA" id="ARBA00008056"/>
    </source>
</evidence>
<dbReference type="InterPro" id="IPR005123">
    <property type="entry name" value="Oxoglu/Fe-dep_dioxygenase_dom"/>
</dbReference>
<accession>A0A8H7IZE9</accession>
<name>A0A8H7IZE9_9PLEO</name>
<dbReference type="PROSITE" id="PS51471">
    <property type="entry name" value="FE2OG_OXY"/>
    <property type="match status" value="1"/>
</dbReference>
<comment type="caution">
    <text evidence="7">The sequence shown here is derived from an EMBL/GenBank/DDBJ whole genome shotgun (WGS) entry which is preliminary data.</text>
</comment>
<evidence type="ECO:0000256" key="4">
    <source>
        <dbReference type="ARBA" id="ARBA00023004"/>
    </source>
</evidence>
<keyword evidence="3 5" id="KW-0560">Oxidoreductase</keyword>
<reference evidence="7" key="2">
    <citation type="submission" date="2020-09" db="EMBL/GenBank/DDBJ databases">
        <title>Reference genome assembly for Australian Ascochyta lentis isolate Al4.</title>
        <authorList>
            <person name="Lee R.C."/>
            <person name="Farfan-Caceres L.M."/>
            <person name="Debler J.W."/>
            <person name="Williams A.H."/>
            <person name="Henares B.M."/>
        </authorList>
    </citation>
    <scope>NUCLEOTIDE SEQUENCE</scope>
    <source>
        <strain evidence="7">Al4</strain>
    </source>
</reference>
<keyword evidence="8" id="KW-1185">Reference proteome</keyword>
<keyword evidence="2 5" id="KW-0479">Metal-binding</keyword>
<keyword evidence="4 5" id="KW-0408">Iron</keyword>
<dbReference type="Proteomes" id="UP000651452">
    <property type="component" value="Unassembled WGS sequence"/>
</dbReference>
<dbReference type="GO" id="GO:0046872">
    <property type="term" value="F:metal ion binding"/>
    <property type="evidence" value="ECO:0007669"/>
    <property type="project" value="UniProtKB-KW"/>
</dbReference>
<evidence type="ECO:0000256" key="3">
    <source>
        <dbReference type="ARBA" id="ARBA00023002"/>
    </source>
</evidence>
<dbReference type="AlphaFoldDB" id="A0A8H7IZE9"/>
<dbReference type="Pfam" id="PF14226">
    <property type="entry name" value="DIOX_N"/>
    <property type="match status" value="1"/>
</dbReference>
<feature type="domain" description="Fe2OG dioxygenase" evidence="6">
    <location>
        <begin position="217"/>
        <end position="321"/>
    </location>
</feature>